<keyword evidence="5" id="KW-0479">Metal-binding</keyword>
<dbReference type="GO" id="GO:0000706">
    <property type="term" value="P:meiotic DNA double-strand break processing"/>
    <property type="evidence" value="ECO:0007669"/>
    <property type="project" value="TreeGrafter"/>
</dbReference>
<evidence type="ECO:0000313" key="13">
    <source>
        <dbReference type="EMBL" id="CCE64456.1"/>
    </source>
</evidence>
<dbReference type="GO" id="GO:0007131">
    <property type="term" value="P:reciprocal meiotic recombination"/>
    <property type="evidence" value="ECO:0007669"/>
    <property type="project" value="TreeGrafter"/>
</dbReference>
<dbReference type="GO" id="GO:0045027">
    <property type="term" value="F:DNA end binding"/>
    <property type="evidence" value="ECO:0007669"/>
    <property type="project" value="EnsemblFungi"/>
</dbReference>
<dbReference type="InterPro" id="IPR002815">
    <property type="entry name" value="Spo11/TopoVI_A"/>
</dbReference>
<evidence type="ECO:0000256" key="3">
    <source>
        <dbReference type="ARBA" id="ARBA00006559"/>
    </source>
</evidence>
<evidence type="ECO:0000256" key="7">
    <source>
        <dbReference type="ARBA" id="ARBA00023029"/>
    </source>
</evidence>
<dbReference type="OrthoDB" id="5377392at2759"/>
<dbReference type="AlphaFoldDB" id="G8BWK5"/>
<dbReference type="Pfam" id="PF21180">
    <property type="entry name" value="TOP6A-Spo11_Toprim"/>
    <property type="match status" value="1"/>
</dbReference>
<dbReference type="STRING" id="1071381.G8BWK5"/>
<evidence type="ECO:0000256" key="6">
    <source>
        <dbReference type="ARBA" id="ARBA00022842"/>
    </source>
</evidence>
<accession>G8BWK5</accession>
<dbReference type="eggNOG" id="KOG2795">
    <property type="taxonomic scope" value="Eukaryota"/>
</dbReference>
<keyword evidence="9 10" id="KW-0413">Isomerase</keyword>
<dbReference type="Gene3D" id="1.10.10.10">
    <property type="entry name" value="Winged helix-like DNA-binding domain superfamily/Winged helix DNA-binding domain"/>
    <property type="match status" value="1"/>
</dbReference>
<comment type="catalytic activity">
    <reaction evidence="1 10">
        <text>ATP-dependent breakage, passage and rejoining of double-stranded DNA.</text>
        <dbReference type="EC" id="5.6.2.2"/>
    </reaction>
</comment>
<feature type="active site" description="O-(5'-phospho-DNA)-tyrosine intermediate" evidence="10">
    <location>
        <position position="127"/>
    </location>
</feature>
<sequence length="380" mass="43976">MKSLKVLTEQCLTKNDLVTALLPEVRSVQFGQADTDKFKHDELANYIEGIIILLCSCIEYHQHNFEIILKHGVNGKMHTAKSSKLSLINYYNTEKTSSKLSIFLSLINVIESTLKKNEVRTIRDVYYGNVELYKNQNTVVYWLNKIQKNLSLKSRNELNIIPAQKGLCYIPFQLRIVNQKTGNYTFVAKNESTLIPHFTKDSNFIIEEIELPNISKIIVVEKEAVYDKFIRYHCSNINPEKMIIVTGKGYPDFLTRLFLNKLQTLKALDESSWEIYVDADPYGISIATKYIISTSDQMYSCRKLIHKGARISHLIHNLNQSKHIQLLNLTTRDITYLMKMISRLFNNEALSHNHSSSFSIKTEIQRQLFFAKKGEMNALY</sequence>
<dbReference type="OMA" id="YICTMAN"/>
<dbReference type="GO" id="GO:0007130">
    <property type="term" value="P:synaptonemal complex assembly"/>
    <property type="evidence" value="ECO:0007669"/>
    <property type="project" value="EnsemblFungi"/>
</dbReference>
<dbReference type="Pfam" id="PF04406">
    <property type="entry name" value="TP6A_N"/>
    <property type="match status" value="1"/>
</dbReference>
<dbReference type="RefSeq" id="XP_003686890.1">
    <property type="nucleotide sequence ID" value="XM_003686842.1"/>
</dbReference>
<protein>
    <recommendedName>
        <fullName evidence="4">DNA topoisomerase (ATP-hydrolyzing)</fullName>
        <ecNumber evidence="4">5.6.2.2</ecNumber>
    </recommendedName>
</protein>
<reference evidence="13 14" key="1">
    <citation type="journal article" date="2011" name="Proc. Natl. Acad. Sci. U.S.A.">
        <title>Evolutionary erosion of yeast sex chromosomes by mating-type switching accidents.</title>
        <authorList>
            <person name="Gordon J.L."/>
            <person name="Armisen D."/>
            <person name="Proux-Wera E."/>
            <person name="Oheigeartaigh S.S."/>
            <person name="Byrne K.P."/>
            <person name="Wolfe K.H."/>
        </authorList>
    </citation>
    <scope>NUCLEOTIDE SEQUENCE [LARGE SCALE GENOMIC DNA]</scope>
    <source>
        <strain evidence="14">ATCC 24235 / CBS 4417 / NBRC 1672 / NRRL Y-8282 / UCD 70-5</strain>
    </source>
</reference>
<dbReference type="Proteomes" id="UP000005666">
    <property type="component" value="Chromosome 8"/>
</dbReference>
<evidence type="ECO:0000259" key="11">
    <source>
        <dbReference type="Pfam" id="PF04406"/>
    </source>
</evidence>
<dbReference type="PANTHER" id="PTHR10848:SF0">
    <property type="entry name" value="MEIOTIC RECOMBINATION PROTEIN SPO11"/>
    <property type="match status" value="1"/>
</dbReference>
<feature type="domain" description="Topoisomerase 6 subunit A/Spo11 TOPRIM" evidence="12">
    <location>
        <begin position="217"/>
        <end position="379"/>
    </location>
</feature>
<dbReference type="GO" id="GO:0003682">
    <property type="term" value="F:chromatin binding"/>
    <property type="evidence" value="ECO:0007669"/>
    <property type="project" value="EnsemblFungi"/>
</dbReference>
<evidence type="ECO:0000313" key="14">
    <source>
        <dbReference type="Proteomes" id="UP000005666"/>
    </source>
</evidence>
<evidence type="ECO:0000256" key="10">
    <source>
        <dbReference type="PROSITE-ProRule" id="PRU01385"/>
    </source>
</evidence>
<evidence type="ECO:0000256" key="2">
    <source>
        <dbReference type="ARBA" id="ARBA00001946"/>
    </source>
</evidence>
<dbReference type="PRINTS" id="PR01550">
    <property type="entry name" value="TOP6AFAMILY"/>
</dbReference>
<organism evidence="13 14">
    <name type="scientific">Tetrapisispora phaffii (strain ATCC 24235 / CBS 4417 / NBRC 1672 / NRRL Y-8282 / UCD 70-5)</name>
    <name type="common">Yeast</name>
    <name type="synonym">Fabospora phaffii</name>
    <dbReference type="NCBI Taxonomy" id="1071381"/>
    <lineage>
        <taxon>Eukaryota</taxon>
        <taxon>Fungi</taxon>
        <taxon>Dikarya</taxon>
        <taxon>Ascomycota</taxon>
        <taxon>Saccharomycotina</taxon>
        <taxon>Saccharomycetes</taxon>
        <taxon>Saccharomycetales</taxon>
        <taxon>Saccharomycetaceae</taxon>
        <taxon>Tetrapisispora</taxon>
    </lineage>
</organism>
<dbReference type="GeneID" id="11533888"/>
<evidence type="ECO:0000256" key="9">
    <source>
        <dbReference type="ARBA" id="ARBA00023235"/>
    </source>
</evidence>
<dbReference type="GO" id="GO:0000794">
    <property type="term" value="C:condensed nuclear chromosome"/>
    <property type="evidence" value="ECO:0007669"/>
    <property type="project" value="EnsemblFungi"/>
</dbReference>
<keyword evidence="6" id="KW-0460">Magnesium</keyword>
<evidence type="ECO:0000256" key="8">
    <source>
        <dbReference type="ARBA" id="ARBA00023125"/>
    </source>
</evidence>
<dbReference type="GO" id="GO:0005524">
    <property type="term" value="F:ATP binding"/>
    <property type="evidence" value="ECO:0007669"/>
    <property type="project" value="InterPro"/>
</dbReference>
<dbReference type="GO" id="GO:0042138">
    <property type="term" value="P:meiotic DNA double-strand break formation"/>
    <property type="evidence" value="ECO:0007669"/>
    <property type="project" value="EnsemblFungi"/>
</dbReference>
<name>G8BWK5_TETPH</name>
<keyword evidence="14" id="KW-1185">Reference proteome</keyword>
<dbReference type="InterPro" id="IPR013049">
    <property type="entry name" value="Spo11/TopoVI_A_N"/>
</dbReference>
<dbReference type="InterPro" id="IPR036388">
    <property type="entry name" value="WH-like_DNA-bd_sf"/>
</dbReference>
<dbReference type="KEGG" id="tpf:TPHA_0H02530"/>
<evidence type="ECO:0000259" key="12">
    <source>
        <dbReference type="Pfam" id="PF21180"/>
    </source>
</evidence>
<proteinExistence type="inferred from homology"/>
<dbReference type="PANTHER" id="PTHR10848">
    <property type="entry name" value="MEIOTIC RECOMBINATION PROTEIN SPO11"/>
    <property type="match status" value="1"/>
</dbReference>
<keyword evidence="7 10" id="KW-0799">Topoisomerase</keyword>
<feature type="domain" description="Spo11/DNA topoisomerase VI subunit A N-terminal" evidence="11">
    <location>
        <begin position="99"/>
        <end position="160"/>
    </location>
</feature>
<gene>
    <name evidence="13" type="primary">TPHA0H02530</name>
    <name evidence="13" type="ordered locus">TPHA_0H02530</name>
</gene>
<dbReference type="EMBL" id="HE612863">
    <property type="protein sequence ID" value="CCE64456.1"/>
    <property type="molecule type" value="Genomic_DNA"/>
</dbReference>
<dbReference type="Gene3D" id="3.40.1360.10">
    <property type="match status" value="1"/>
</dbReference>
<comment type="similarity">
    <text evidence="3 10">Belongs to the TOP6A family.</text>
</comment>
<dbReference type="EC" id="5.6.2.2" evidence="4"/>
<dbReference type="GO" id="GO:0046872">
    <property type="term" value="F:metal ion binding"/>
    <property type="evidence" value="ECO:0007669"/>
    <property type="project" value="UniProtKB-KW"/>
</dbReference>
<dbReference type="InterPro" id="IPR036078">
    <property type="entry name" value="Spo11/TopoVI_A_sf"/>
</dbReference>
<dbReference type="GO" id="GO:0003918">
    <property type="term" value="F:DNA topoisomerase type II (double strand cut, ATP-hydrolyzing) activity"/>
    <property type="evidence" value="ECO:0007669"/>
    <property type="project" value="UniProtKB-UniRule"/>
</dbReference>
<dbReference type="InterPro" id="IPR034136">
    <property type="entry name" value="TOPRIM_Topo6A/Spo11"/>
</dbReference>
<comment type="cofactor">
    <cofactor evidence="2">
        <name>Mg(2+)</name>
        <dbReference type="ChEBI" id="CHEBI:18420"/>
    </cofactor>
</comment>
<evidence type="ECO:0000256" key="1">
    <source>
        <dbReference type="ARBA" id="ARBA00000185"/>
    </source>
</evidence>
<dbReference type="HOGENOM" id="CLU_037229_2_1_1"/>
<dbReference type="PROSITE" id="PS52041">
    <property type="entry name" value="TOPO_IIB"/>
    <property type="match status" value="1"/>
</dbReference>
<evidence type="ECO:0000256" key="4">
    <source>
        <dbReference type="ARBA" id="ARBA00012895"/>
    </source>
</evidence>
<dbReference type="GO" id="GO:0035861">
    <property type="term" value="C:site of double-strand break"/>
    <property type="evidence" value="ECO:0007669"/>
    <property type="project" value="EnsemblFungi"/>
</dbReference>
<dbReference type="SUPFAM" id="SSF56726">
    <property type="entry name" value="DNA topoisomerase IV, alpha subunit"/>
    <property type="match status" value="1"/>
</dbReference>
<dbReference type="CDD" id="cd00223">
    <property type="entry name" value="TOPRIM_TopoIIB_SPO"/>
    <property type="match status" value="1"/>
</dbReference>
<keyword evidence="8 10" id="KW-0238">DNA-binding</keyword>
<evidence type="ECO:0000256" key="5">
    <source>
        <dbReference type="ARBA" id="ARBA00022723"/>
    </source>
</evidence>